<dbReference type="PRINTS" id="PR00360">
    <property type="entry name" value="C2DOMAIN"/>
</dbReference>
<feature type="compositionally biased region" description="Basic and acidic residues" evidence="15">
    <location>
        <begin position="205"/>
        <end position="218"/>
    </location>
</feature>
<accession>A0ABQ0CDZ3</accession>
<keyword evidence="13 16" id="KW-0472">Membrane</keyword>
<dbReference type="EMBL" id="BAAFGZ010000002">
    <property type="protein sequence ID" value="GAB0131665.1"/>
    <property type="molecule type" value="Genomic_DNA"/>
</dbReference>
<dbReference type="InterPro" id="IPR037756">
    <property type="entry name" value="C2D_Tricalbin"/>
</dbReference>
<dbReference type="InterPro" id="IPR037765">
    <property type="entry name" value="C2B_Tricalbin"/>
</dbReference>
<dbReference type="PROSITE" id="PS50178">
    <property type="entry name" value="ZF_FYVE"/>
    <property type="match status" value="1"/>
</dbReference>
<evidence type="ECO:0000256" key="16">
    <source>
        <dbReference type="SAM" id="Phobius"/>
    </source>
</evidence>
<dbReference type="Pfam" id="PF25669">
    <property type="entry name" value="SMP_MUG190-like"/>
    <property type="match status" value="1"/>
</dbReference>
<feature type="transmembrane region" description="Helical" evidence="16">
    <location>
        <begin position="1276"/>
        <end position="1298"/>
    </location>
</feature>
<evidence type="ECO:0008006" key="22">
    <source>
        <dbReference type="Google" id="ProtNLM"/>
    </source>
</evidence>
<evidence type="ECO:0000256" key="12">
    <source>
        <dbReference type="ARBA" id="ARBA00023121"/>
    </source>
</evidence>
<keyword evidence="10 16" id="KW-1133">Transmembrane helix</keyword>
<evidence type="ECO:0000256" key="6">
    <source>
        <dbReference type="ARBA" id="ARBA00022737"/>
    </source>
</evidence>
<dbReference type="PANTHER" id="PTHR46980">
    <property type="entry name" value="TRICALBIN-1-RELATED"/>
    <property type="match status" value="1"/>
</dbReference>
<evidence type="ECO:0000256" key="11">
    <source>
        <dbReference type="ARBA" id="ARBA00023055"/>
    </source>
</evidence>
<evidence type="ECO:0000256" key="14">
    <source>
        <dbReference type="PROSITE-ProRule" id="PRU00091"/>
    </source>
</evidence>
<dbReference type="InterPro" id="IPR000306">
    <property type="entry name" value="Znf_FYVE"/>
</dbReference>
<dbReference type="Proteomes" id="UP001562357">
    <property type="component" value="Unassembled WGS sequence"/>
</dbReference>
<keyword evidence="11" id="KW-0445">Lipid transport</keyword>
<feature type="compositionally biased region" description="Low complexity" evidence="15">
    <location>
        <begin position="60"/>
        <end position="69"/>
    </location>
</feature>
<feature type="compositionally biased region" description="Low complexity" evidence="15">
    <location>
        <begin position="335"/>
        <end position="352"/>
    </location>
</feature>
<dbReference type="CDD" id="cd04044">
    <property type="entry name" value="C2A_Tricalbin-like"/>
    <property type="match status" value="1"/>
</dbReference>
<feature type="compositionally biased region" description="Low complexity" evidence="15">
    <location>
        <begin position="106"/>
        <end position="120"/>
    </location>
</feature>
<dbReference type="CDD" id="cd21678">
    <property type="entry name" value="SMP_TCB"/>
    <property type="match status" value="1"/>
</dbReference>
<feature type="transmembrane region" description="Helical" evidence="16">
    <location>
        <begin position="743"/>
        <end position="766"/>
    </location>
</feature>
<dbReference type="Pfam" id="PF24920">
    <property type="entry name" value="C2_TCB1"/>
    <property type="match status" value="1"/>
</dbReference>
<dbReference type="Pfam" id="PF01363">
    <property type="entry name" value="FYVE"/>
    <property type="match status" value="1"/>
</dbReference>
<evidence type="ECO:0000256" key="7">
    <source>
        <dbReference type="ARBA" id="ARBA00022771"/>
    </source>
</evidence>
<keyword evidence="3" id="KW-0597">Phosphoprotein</keyword>
<feature type="region of interest" description="Disordered" evidence="15">
    <location>
        <begin position="1"/>
        <end position="160"/>
    </location>
</feature>
<feature type="compositionally biased region" description="Acidic residues" evidence="15">
    <location>
        <begin position="1430"/>
        <end position="1439"/>
    </location>
</feature>
<evidence type="ECO:0000256" key="3">
    <source>
        <dbReference type="ARBA" id="ARBA00022553"/>
    </source>
</evidence>
<feature type="region of interest" description="Disordered" evidence="15">
    <location>
        <begin position="2012"/>
        <end position="2046"/>
    </location>
</feature>
<dbReference type="Gene3D" id="2.60.40.150">
    <property type="entry name" value="C2 domain"/>
    <property type="match status" value="4"/>
</dbReference>
<evidence type="ECO:0000313" key="21">
    <source>
        <dbReference type="Proteomes" id="UP001562357"/>
    </source>
</evidence>
<evidence type="ECO:0000259" key="18">
    <source>
        <dbReference type="PROSITE" id="PS50178"/>
    </source>
</evidence>
<evidence type="ECO:0000259" key="19">
    <source>
        <dbReference type="PROSITE" id="PS51847"/>
    </source>
</evidence>
<evidence type="ECO:0000256" key="13">
    <source>
        <dbReference type="ARBA" id="ARBA00023136"/>
    </source>
</evidence>
<dbReference type="PROSITE" id="PS51847">
    <property type="entry name" value="SMP"/>
    <property type="match status" value="1"/>
</dbReference>
<evidence type="ECO:0000256" key="1">
    <source>
        <dbReference type="ARBA" id="ARBA00004586"/>
    </source>
</evidence>
<dbReference type="InterPro" id="IPR037761">
    <property type="entry name" value="C2A_Tricalbin"/>
</dbReference>
<feature type="domain" description="C2" evidence="17">
    <location>
        <begin position="993"/>
        <end position="1112"/>
    </location>
</feature>
<dbReference type="Gene3D" id="3.30.40.10">
    <property type="entry name" value="Zinc/RING finger domain, C3HC4 (zinc finger)"/>
    <property type="match status" value="1"/>
</dbReference>
<keyword evidence="7 14" id="KW-0863">Zinc-finger</keyword>
<keyword evidence="12" id="KW-0446">Lipid-binding</keyword>
<feature type="compositionally biased region" description="Low complexity" evidence="15">
    <location>
        <begin position="27"/>
        <end position="37"/>
    </location>
</feature>
<feature type="domain" description="SMP-LTD" evidence="19">
    <location>
        <begin position="793"/>
        <end position="998"/>
    </location>
</feature>
<feature type="compositionally biased region" description="Low complexity" evidence="15">
    <location>
        <begin position="1861"/>
        <end position="1874"/>
    </location>
</feature>
<feature type="compositionally biased region" description="Low complexity" evidence="15">
    <location>
        <begin position="391"/>
        <end position="410"/>
    </location>
</feature>
<feature type="region of interest" description="Disordered" evidence="15">
    <location>
        <begin position="321"/>
        <end position="414"/>
    </location>
</feature>
<sequence length="2046" mass="223239">MSSPQGGSGSVHHDGPRDGGNNAERPTYATSSTTRTTIHADSETSRTDATESHHLEQETSGSVGSSGPSTDAEESRAIPEMASPDLASPQDHHPLTETEADDGVPSDSNNSSERSTSHPTTPTPAPPAAHVPQAVAQPGATRVQVQGISNPPAHWSSAQERYRAAYSRARSENDRQSELYGSGLQLYAPNNNHPQSTVVGGQGEASRRASQDVRGVRPGDEVTAMPEFALPRWQPDAEVTYCPICRTQFSFFVRKHHCRKCGRVVCATCSPHRIIIPHQYIVRPPGSDIPMPPSLLVDGLGSGYFESSALSGGERVRLCNPCVPDPNTAPPQSPSPSIGPNSPSSHSRSRSSLAGSQGVAHPSNRFGALFTPADNADPLRHYSRARSITMNPATPNSSSATTSAHHMSAPDTDERETIQRLLRRFQEVGNVTSPRHRHSSFGHASTASSSRQQALPPPPPIAEEDECPVCHSELPVRSLPNSEFLREAHINTCIQAHSTYGSPRRPRGGETAPVAPRRSGMYVYSATEKDCVDDAEFDSGEPGIEIRFPDYSGSAPVAGDMSASVAQELKQQGAIEAARDPQSSVTADDAQREMVEQSKNAGIPAFTFDPDASAQEKRAQAQAAIPPELQRSSRREKGAAIITDVDDGTGPDEELPEPSKAGVLDVAKTADGGKDLTGMDPGASEAPYSRTGWAPKFGWGGDATEAESLLDHATWLEGRLPHSLYGDWYHNTALIIFACISSWLVAVFGGGLAWVMIIMAVCATYYRTSLRRVRRNFRDDITRELAMKRLENDNESLEWINSFMVKFWPIYQPVLAQTIINSVDQVLSSATPAFLDSLKLKTFTLGSKPPRMEHVKTYPKTEDDIVVMDWKFSFTPNDTADMTSRQVKSKINPKVVLEIRIGKAMISKGLDVIVEDMSFSGIMRLKIKLQIPFPHVEKIEMCFLERPTIDYVCKPLGGDSFGFDINFIPGLESFILEQIHGNLAPMMYSPNVFPIEIAKMLAGTPVDQAVGVLALTLHGAQGLKNSDNFAGTVDPYACISFSRRQELARTKTIDDNANPRWNETHYLIVTSFSDTLDIQVFDKNEFRKSKELGVATFRLEELEELHVLENQRLDVIGDGKARGVVSCDLRFFPVLEGQTLPDGKVEPPPDSNQGILRFTVEQAKDLDGTKSLVGLLNPYAIMFLNGKKVHQTKNLKRTNNPIWDNGSKEILITDRRKAKLGVTIKDDRGLISDPDLGKYQIKLDEMLDCMAQGKEWYQLAGAHTGRVKMMAQWRPVAISGVGGTGGYSIPIGVMRLHFQKAIDLRNFESFGKSDPYVRVLLSGIDKARTVTFKNDLNPEWDEVLYVPIHSPRDRLTLEVMDAEKMGKDRSLGLVELFAGDYVHQSESGEYLVNDKKTVRSDGLRLHGKGIVKGTLVYTAAFYPCLNVADPEEEEEEEEAKAEKTEKAEGTPRTPVDRAPEAGKFRASLDKPRPSLGTSKVNGDKGESDESTGRPSLENKGPPKIRLSPEELLKHESGLLIFRLLEAELPESHSRLEIFVDDMAYASYISSTAPNRSHKFDEIGDCVIRELDFSRITLKARKKGDDKDQTLAQLTGNTMETLKQCLNNPTTLKLRTDEGKGGWVKVSLKYIPIKMQLDPSESINNMGKLRVDVLDGIELPSADRNGKSDPYCKFELNGQEVYKTKVIKKTLNPTWNEFFEVAVPSRTAAKFNVNVYDYDFADKPDFLGAASINLDTLEPFKASESRYMLDGKSGTIRLRLLFRPDYVTRSIHGTSTFSGLGAPTRIVTGVAGAPIKGGVAVAGAVGHGVGKGASFLKRGILGSKKEKENGTLPEYPDVPTLVTTSSDGATPEPGLRKATGLSESPEVSQSASSSQHAFLGHARTKSIAASSIHSTAPGSGGPKGTATVTVVGASGFPSSTDLFIVVSQLSPKEKVIGKTKHFKSSSGQWTFEETFKVSCSPDAQFKIEAKGDHFIGSSDELGEHIYFVDDAGTGGAKELVIGGGTVTVRSTFQPAELDAPDTPKSHLRRSFLSKREPRVSRESTPNP</sequence>
<dbReference type="CDD" id="cd15737">
    <property type="entry name" value="FYVE2_Vac1p_like"/>
    <property type="match status" value="1"/>
</dbReference>
<keyword evidence="21" id="KW-1185">Reference proteome</keyword>
<feature type="compositionally biased region" description="Basic and acidic residues" evidence="15">
    <location>
        <begin position="1481"/>
        <end position="1491"/>
    </location>
</feature>
<dbReference type="InterPro" id="IPR035892">
    <property type="entry name" value="C2_domain_sf"/>
</dbReference>
<dbReference type="InterPro" id="IPR013083">
    <property type="entry name" value="Znf_RING/FYVE/PHD"/>
</dbReference>
<dbReference type="InterPro" id="IPR031468">
    <property type="entry name" value="SMP_LBD"/>
</dbReference>
<dbReference type="CDD" id="cd04045">
    <property type="entry name" value="C2C_Tricalbin-like"/>
    <property type="match status" value="1"/>
</dbReference>
<feature type="region of interest" description="Disordered" evidence="15">
    <location>
        <begin position="429"/>
        <end position="466"/>
    </location>
</feature>
<dbReference type="SMART" id="SM00064">
    <property type="entry name" value="FYVE"/>
    <property type="match status" value="1"/>
</dbReference>
<keyword evidence="4 16" id="KW-0812">Transmembrane</keyword>
<evidence type="ECO:0000313" key="20">
    <source>
        <dbReference type="EMBL" id="GAB0131665.1"/>
    </source>
</evidence>
<dbReference type="CDD" id="cd04040">
    <property type="entry name" value="C2D_Tricalbin-like"/>
    <property type="match status" value="1"/>
</dbReference>
<evidence type="ECO:0000256" key="15">
    <source>
        <dbReference type="SAM" id="MobiDB-lite"/>
    </source>
</evidence>
<dbReference type="InterPro" id="IPR056910">
    <property type="entry name" value="TCB1-3_C2"/>
</dbReference>
<dbReference type="InterPro" id="IPR052455">
    <property type="entry name" value="Tricalbin_domain"/>
</dbReference>
<dbReference type="InterPro" id="IPR037762">
    <property type="entry name" value="C2C_Tricalbin"/>
</dbReference>
<comment type="subcellular location">
    <subcellularLocation>
        <location evidence="1">Endoplasmic reticulum membrane</location>
    </subcellularLocation>
</comment>
<protein>
    <recommendedName>
        <fullName evidence="22">Transmembrane protein</fullName>
    </recommendedName>
</protein>
<feature type="domain" description="C2" evidence="17">
    <location>
        <begin position="1263"/>
        <end position="1391"/>
    </location>
</feature>
<proteinExistence type="predicted"/>
<evidence type="ECO:0000256" key="8">
    <source>
        <dbReference type="ARBA" id="ARBA00022824"/>
    </source>
</evidence>
<evidence type="ECO:0000256" key="9">
    <source>
        <dbReference type="ARBA" id="ARBA00022833"/>
    </source>
</evidence>
<feature type="domain" description="C2" evidence="17">
    <location>
        <begin position="1628"/>
        <end position="1746"/>
    </location>
</feature>
<keyword evidence="9" id="KW-0862">Zinc</keyword>
<comment type="caution">
    <text evidence="20">The sequence shown here is derived from an EMBL/GenBank/DDBJ whole genome shotgun (WGS) entry which is preliminary data.</text>
</comment>
<dbReference type="Pfam" id="PF00168">
    <property type="entry name" value="C2"/>
    <property type="match status" value="5"/>
</dbReference>
<dbReference type="InterPro" id="IPR017455">
    <property type="entry name" value="Znf_FYVE-rel"/>
</dbReference>
<dbReference type="PROSITE" id="PS50004">
    <property type="entry name" value="C2"/>
    <property type="match status" value="4"/>
</dbReference>
<feature type="region of interest" description="Disordered" evidence="15">
    <location>
        <begin position="184"/>
        <end position="218"/>
    </location>
</feature>
<dbReference type="PANTHER" id="PTHR46980:SF2">
    <property type="entry name" value="TRICALBIN-1-RELATED"/>
    <property type="match status" value="1"/>
</dbReference>
<evidence type="ECO:0000259" key="17">
    <source>
        <dbReference type="PROSITE" id="PS50004"/>
    </source>
</evidence>
<evidence type="ECO:0000256" key="2">
    <source>
        <dbReference type="ARBA" id="ARBA00022448"/>
    </source>
</evidence>
<feature type="compositionally biased region" description="Polar residues" evidence="15">
    <location>
        <begin position="188"/>
        <end position="199"/>
    </location>
</feature>
<feature type="region of interest" description="Disordered" evidence="15">
    <location>
        <begin position="1825"/>
        <end position="1875"/>
    </location>
</feature>
<gene>
    <name evidence="20" type="primary">g127</name>
    <name evidence="20" type="ORF">EsDP_00000127</name>
</gene>
<feature type="compositionally biased region" description="Low complexity" evidence="15">
    <location>
        <begin position="441"/>
        <end position="450"/>
    </location>
</feature>
<organism evidence="20 21">
    <name type="scientific">Epichloe bromicola</name>
    <dbReference type="NCBI Taxonomy" id="79588"/>
    <lineage>
        <taxon>Eukaryota</taxon>
        <taxon>Fungi</taxon>
        <taxon>Dikarya</taxon>
        <taxon>Ascomycota</taxon>
        <taxon>Pezizomycotina</taxon>
        <taxon>Sordariomycetes</taxon>
        <taxon>Hypocreomycetidae</taxon>
        <taxon>Hypocreales</taxon>
        <taxon>Clavicipitaceae</taxon>
        <taxon>Epichloe</taxon>
    </lineage>
</organism>
<reference evidence="21" key="1">
    <citation type="submission" date="2024-06" db="EMBL/GenBank/DDBJ databases">
        <title>Draft Genome Sequences of Epichloe bromicola Strains Isolated from Elymus ciliaris.</title>
        <authorList>
            <consortium name="Epichloe bromicola genome sequencing consortium"/>
            <person name="Miura A."/>
            <person name="Imano S."/>
            <person name="Ashida A."/>
            <person name="Sato I."/>
            <person name="Chiba S."/>
            <person name="Tanaka A."/>
            <person name="Camagna M."/>
            <person name="Takemoto D."/>
        </authorList>
    </citation>
    <scope>NUCLEOTIDE SEQUENCE [LARGE SCALE GENOMIC DNA]</scope>
    <source>
        <strain evidence="21">DP</strain>
    </source>
</reference>
<dbReference type="InterPro" id="IPR000008">
    <property type="entry name" value="C2_dom"/>
</dbReference>
<evidence type="ECO:0000256" key="4">
    <source>
        <dbReference type="ARBA" id="ARBA00022692"/>
    </source>
</evidence>
<feature type="region of interest" description="Disordered" evidence="15">
    <location>
        <begin position="1430"/>
        <end position="1504"/>
    </location>
</feature>
<dbReference type="SMART" id="SM00239">
    <property type="entry name" value="C2"/>
    <property type="match status" value="5"/>
</dbReference>
<feature type="domain" description="C2" evidence="17">
    <location>
        <begin position="1137"/>
        <end position="1257"/>
    </location>
</feature>
<keyword evidence="5" id="KW-0479">Metal-binding</keyword>
<feature type="compositionally biased region" description="Pro residues" evidence="15">
    <location>
        <begin position="323"/>
        <end position="334"/>
    </location>
</feature>
<dbReference type="SUPFAM" id="SSF57903">
    <property type="entry name" value="FYVE/PHD zinc finger"/>
    <property type="match status" value="1"/>
</dbReference>
<evidence type="ECO:0000256" key="10">
    <source>
        <dbReference type="ARBA" id="ARBA00022989"/>
    </source>
</evidence>
<evidence type="ECO:0000256" key="5">
    <source>
        <dbReference type="ARBA" id="ARBA00022723"/>
    </source>
</evidence>
<keyword evidence="2" id="KW-0813">Transport</keyword>
<feature type="compositionally biased region" description="Basic and acidic residues" evidence="15">
    <location>
        <begin position="1440"/>
        <end position="1472"/>
    </location>
</feature>
<dbReference type="InterPro" id="IPR011011">
    <property type="entry name" value="Znf_FYVE_PHD"/>
</dbReference>
<feature type="compositionally biased region" description="Basic and acidic residues" evidence="15">
    <location>
        <begin position="38"/>
        <end position="57"/>
    </location>
</feature>
<keyword evidence="8" id="KW-0256">Endoplasmic reticulum</keyword>
<feature type="domain" description="FYVE-type" evidence="18">
    <location>
        <begin position="236"/>
        <end position="327"/>
    </location>
</feature>
<dbReference type="CDD" id="cd04052">
    <property type="entry name" value="C2B_Tricalbin-like"/>
    <property type="match status" value="1"/>
</dbReference>
<keyword evidence="6" id="KW-0677">Repeat</keyword>
<name>A0ABQ0CDZ3_9HYPO</name>
<dbReference type="SUPFAM" id="SSF49562">
    <property type="entry name" value="C2 domain (Calcium/lipid-binding domain, CaLB)"/>
    <property type="match status" value="5"/>
</dbReference>